<dbReference type="PANTHER" id="PTHR33332">
    <property type="entry name" value="REVERSE TRANSCRIPTASE DOMAIN-CONTAINING PROTEIN"/>
    <property type="match status" value="1"/>
</dbReference>
<gene>
    <name evidence="2" type="ORF">QYF61_017380</name>
</gene>
<comment type="caution">
    <text evidence="2">The sequence shown here is derived from an EMBL/GenBank/DDBJ whole genome shotgun (WGS) entry which is preliminary data.</text>
</comment>
<proteinExistence type="predicted"/>
<feature type="region of interest" description="Disordered" evidence="1">
    <location>
        <begin position="133"/>
        <end position="157"/>
    </location>
</feature>
<accession>A0AAN7N8E0</accession>
<name>A0AAN7N8E0_MYCAM</name>
<dbReference type="AlphaFoldDB" id="A0AAN7N8E0"/>
<evidence type="ECO:0000256" key="1">
    <source>
        <dbReference type="SAM" id="MobiDB-lite"/>
    </source>
</evidence>
<evidence type="ECO:0000313" key="2">
    <source>
        <dbReference type="EMBL" id="KAK4820001.1"/>
    </source>
</evidence>
<evidence type="ECO:0000313" key="3">
    <source>
        <dbReference type="Proteomes" id="UP001333110"/>
    </source>
</evidence>
<organism evidence="2 3">
    <name type="scientific">Mycteria americana</name>
    <name type="common">Wood stork</name>
    <dbReference type="NCBI Taxonomy" id="33587"/>
    <lineage>
        <taxon>Eukaryota</taxon>
        <taxon>Metazoa</taxon>
        <taxon>Chordata</taxon>
        <taxon>Craniata</taxon>
        <taxon>Vertebrata</taxon>
        <taxon>Euteleostomi</taxon>
        <taxon>Archelosauria</taxon>
        <taxon>Archosauria</taxon>
        <taxon>Dinosauria</taxon>
        <taxon>Saurischia</taxon>
        <taxon>Theropoda</taxon>
        <taxon>Coelurosauria</taxon>
        <taxon>Aves</taxon>
        <taxon>Neognathae</taxon>
        <taxon>Neoaves</taxon>
        <taxon>Aequornithes</taxon>
        <taxon>Ciconiiformes</taxon>
        <taxon>Ciconiidae</taxon>
        <taxon>Mycteria</taxon>
    </lineage>
</organism>
<reference evidence="2 3" key="1">
    <citation type="journal article" date="2023" name="J. Hered.">
        <title>Chromosome-level genome of the wood stork (Mycteria americana) provides insight into avian chromosome evolution.</title>
        <authorList>
            <person name="Flamio R. Jr."/>
            <person name="Ramstad K.M."/>
        </authorList>
    </citation>
    <scope>NUCLEOTIDE SEQUENCE [LARGE SCALE GENOMIC DNA]</scope>
    <source>
        <strain evidence="2">JAX WOST 10</strain>
    </source>
</reference>
<dbReference type="EMBL" id="JAUNZN010000006">
    <property type="protein sequence ID" value="KAK4820001.1"/>
    <property type="molecule type" value="Genomic_DNA"/>
</dbReference>
<protein>
    <recommendedName>
        <fullName evidence="4">Rna-directed dna polymerase from mobile element jockey-like</fullName>
    </recommendedName>
</protein>
<dbReference type="Proteomes" id="UP001333110">
    <property type="component" value="Unassembled WGS sequence"/>
</dbReference>
<evidence type="ECO:0008006" key="4">
    <source>
        <dbReference type="Google" id="ProtNLM"/>
    </source>
</evidence>
<sequence>MEQILLEAMSRHMEGREVIRDSQHGFTKGKLCLTNLVAFYNGLTVSVGKGTATDVIYLDFCKTFDMVPHNILLAKLERYGECTLSKFVDDTKLSGAVDSPEGRNATEKDLDRLEEWAHGNLMRFNRPSASRDVIRKRNLPNEGSLGLEEHPYPGSGP</sequence>
<keyword evidence="3" id="KW-1185">Reference proteome</keyword>